<dbReference type="Gene3D" id="1.10.287.600">
    <property type="entry name" value="Helix hairpin bin"/>
    <property type="match status" value="1"/>
</dbReference>
<reference evidence="13 14" key="1">
    <citation type="journal article" date="2011" name="Proc. Natl. Acad. Sci. U.S.A.">
        <title>Evolutionary erosion of yeast sex chromosomes by mating-type switching accidents.</title>
        <authorList>
            <person name="Gordon J.L."/>
            <person name="Armisen D."/>
            <person name="Proux-Wera E."/>
            <person name="Oheigeartaigh S.S."/>
            <person name="Byrne K.P."/>
            <person name="Wolfe K.H."/>
        </authorList>
    </citation>
    <scope>NUCLEOTIDE SEQUENCE [LARGE SCALE GENOMIC DNA]</scope>
    <source>
        <strain evidence="14">ATCC 76901 / BCRC 22586 / CBS 4309 / NBRC 1992 / NRRL Y-12630</strain>
    </source>
</reference>
<dbReference type="PROSITE" id="PS00227">
    <property type="entry name" value="TUBULIN"/>
    <property type="match status" value="1"/>
</dbReference>
<keyword evidence="5 9" id="KW-0493">Microtubule</keyword>
<evidence type="ECO:0000313" key="13">
    <source>
        <dbReference type="EMBL" id="CCC71384.1"/>
    </source>
</evidence>
<evidence type="ECO:0000256" key="4">
    <source>
        <dbReference type="ARBA" id="ARBA00022490"/>
    </source>
</evidence>
<comment type="similarity">
    <text evidence="2 9">Belongs to the tubulin family.</text>
</comment>
<dbReference type="Gene3D" id="3.40.50.1440">
    <property type="entry name" value="Tubulin/FtsZ, GTPase domain"/>
    <property type="match status" value="1"/>
</dbReference>
<keyword evidence="14" id="KW-1185">Reference proteome</keyword>
<dbReference type="InterPro" id="IPR017975">
    <property type="entry name" value="Tubulin_CS"/>
</dbReference>
<dbReference type="InterPro" id="IPR037103">
    <property type="entry name" value="Tubulin/FtsZ-like_C"/>
</dbReference>
<dbReference type="InterPro" id="IPR003008">
    <property type="entry name" value="Tubulin_FtsZ_GTPase"/>
</dbReference>
<dbReference type="FunCoup" id="G0VIQ8">
    <property type="interactions" value="753"/>
</dbReference>
<keyword evidence="4" id="KW-0963">Cytoplasm</keyword>
<keyword evidence="7 9" id="KW-0342">GTP-binding</keyword>
<dbReference type="GO" id="GO:0007052">
    <property type="term" value="P:mitotic spindle organization"/>
    <property type="evidence" value="ECO:0007669"/>
    <property type="project" value="EnsemblFungi"/>
</dbReference>
<evidence type="ECO:0000256" key="5">
    <source>
        <dbReference type="ARBA" id="ARBA00022701"/>
    </source>
</evidence>
<accession>G0VIQ8</accession>
<feature type="region of interest" description="Disordered" evidence="10">
    <location>
        <begin position="31"/>
        <end position="50"/>
    </location>
</feature>
<dbReference type="AlphaFoldDB" id="G0VIQ8"/>
<dbReference type="HOGENOM" id="CLU_015718_1_0_1"/>
<gene>
    <name evidence="13" type="primary">NCAS0H00740</name>
    <name evidence="13" type="ordered locus">NCAS_0H00740</name>
</gene>
<dbReference type="OrthoDB" id="10249382at2759"/>
<dbReference type="GO" id="GO:0008275">
    <property type="term" value="C:gamma-tubulin small complex"/>
    <property type="evidence" value="ECO:0007669"/>
    <property type="project" value="EnsemblFungi"/>
</dbReference>
<dbReference type="PANTHER" id="PTHR11588">
    <property type="entry name" value="TUBULIN"/>
    <property type="match status" value="1"/>
</dbReference>
<dbReference type="GO" id="GO:0005822">
    <property type="term" value="C:inner plaque of spindle pole body"/>
    <property type="evidence" value="ECO:0007669"/>
    <property type="project" value="EnsemblFungi"/>
</dbReference>
<dbReference type="GeneID" id="96905064"/>
<protein>
    <recommendedName>
        <fullName evidence="3 9">Tubulin gamma chain</fullName>
    </recommendedName>
</protein>
<feature type="domain" description="Tubulin/FtsZ GTPase" evidence="11">
    <location>
        <begin position="50"/>
        <end position="246"/>
    </location>
</feature>
<feature type="domain" description="Tubulin/FtsZ 2-layer sandwich" evidence="12">
    <location>
        <begin position="248"/>
        <end position="394"/>
    </location>
</feature>
<dbReference type="EMBL" id="HE576759">
    <property type="protein sequence ID" value="CCC71384.1"/>
    <property type="molecule type" value="Genomic_DNA"/>
</dbReference>
<dbReference type="GO" id="GO:0005200">
    <property type="term" value="F:structural constituent of cytoskeleton"/>
    <property type="evidence" value="ECO:0007669"/>
    <property type="project" value="EnsemblFungi"/>
</dbReference>
<dbReference type="GO" id="GO:0051417">
    <property type="term" value="P:microtubule nucleation by spindle pole body"/>
    <property type="evidence" value="ECO:0007669"/>
    <property type="project" value="EnsemblFungi"/>
</dbReference>
<dbReference type="CDD" id="cd02188">
    <property type="entry name" value="gamma_tubulin"/>
    <property type="match status" value="1"/>
</dbReference>
<dbReference type="InterPro" id="IPR002454">
    <property type="entry name" value="Gamma_tubulin"/>
</dbReference>
<evidence type="ECO:0000256" key="1">
    <source>
        <dbReference type="ARBA" id="ARBA00004267"/>
    </source>
</evidence>
<dbReference type="InterPro" id="IPR008280">
    <property type="entry name" value="Tub_FtsZ_C"/>
</dbReference>
<feature type="compositionally biased region" description="Basic and acidic residues" evidence="10">
    <location>
        <begin position="40"/>
        <end position="49"/>
    </location>
</feature>
<dbReference type="Proteomes" id="UP000001640">
    <property type="component" value="Chromosome 8"/>
</dbReference>
<evidence type="ECO:0000256" key="2">
    <source>
        <dbReference type="ARBA" id="ARBA00009636"/>
    </source>
</evidence>
<dbReference type="GO" id="GO:0005525">
    <property type="term" value="F:GTP binding"/>
    <property type="evidence" value="ECO:0007669"/>
    <property type="project" value="UniProtKB-UniRule"/>
</dbReference>
<dbReference type="Pfam" id="PF00091">
    <property type="entry name" value="Tubulin"/>
    <property type="match status" value="1"/>
</dbReference>
<dbReference type="GO" id="GO:0005824">
    <property type="term" value="C:outer plaque of spindle pole body"/>
    <property type="evidence" value="ECO:0007669"/>
    <property type="project" value="EnsemblFungi"/>
</dbReference>
<keyword evidence="8" id="KW-0206">Cytoskeleton</keyword>
<dbReference type="eggNOG" id="KOG1374">
    <property type="taxonomic scope" value="Eukaryota"/>
</dbReference>
<dbReference type="GO" id="GO:0031122">
    <property type="term" value="P:cytoplasmic microtubule organization"/>
    <property type="evidence" value="ECO:0007669"/>
    <property type="project" value="InterPro"/>
</dbReference>
<comment type="function">
    <text evidence="9">Tubulin is the major constituent of microtubules, protein filaments consisting of alpha- and beta-tubulin heterodimers. Gamma-tubulin is a key component of the gamma-tubulin ring complex (gTuRC) which mediates microtubule nucleation. The gTuRC regulates the minus-end nucleation of alpha-beta tubulin heterodimers that grow into microtubule protafilaments, a critical step in centrosome duplication and spindle formation.</text>
</comment>
<dbReference type="SUPFAM" id="SSF52490">
    <property type="entry name" value="Tubulin nucleotide-binding domain-like"/>
    <property type="match status" value="1"/>
</dbReference>
<evidence type="ECO:0000256" key="6">
    <source>
        <dbReference type="ARBA" id="ARBA00022741"/>
    </source>
</evidence>
<dbReference type="Pfam" id="PF03953">
    <property type="entry name" value="Tubulin_C"/>
    <property type="match status" value="1"/>
</dbReference>
<dbReference type="PRINTS" id="PR01161">
    <property type="entry name" value="TUBULIN"/>
</dbReference>
<proteinExistence type="inferred from homology"/>
<dbReference type="SUPFAM" id="SSF55307">
    <property type="entry name" value="Tubulin C-terminal domain-like"/>
    <property type="match status" value="1"/>
</dbReference>
<evidence type="ECO:0000256" key="9">
    <source>
        <dbReference type="RuleBase" id="RU000352"/>
    </source>
</evidence>
<sequence>MAGEIITIQVGQCGNHIGKQFWSQLAEEHGIERSGQNKQPDNDIQREDFTTPFFKQNDENRYTPRALMLDMEPSAITDLQNYFPGFFDTRNSWIVQDEMGAGNTWSKGYDCGTANEDIFLNMIDKEIDATENFEGFQLLHSVAGGTGSGLGSSLLEAISDRYPKKFLSTYSVFPGNESEVVVQPYNTILTLRRLAENSDATVVFDNNALLNLTGKVFRDPKTDYDHTNQLIAATMSSITNSIRFPSYMFSSIPSIFSTLVPSPDLHFLMPSFTPFTSDYVSRGNTYKQNNAYDVLLDLLDSSNWLVSTKRENPTYFNVFNTVIGDVDPNDITRAMTKIQQRVNFAPWASKMVHVNMGRRSPYLESNSTTNKKCINGMMLANSTSIVSVMDRACKTFDKIFSKRAFLRTFEDGNLFQNGQEEFIDSREVVQNVIDDYLAAEEDTYLDEVLIADENMFGEYTTATNQVDAEGDNNMI</sequence>
<dbReference type="InterPro" id="IPR018316">
    <property type="entry name" value="Tubulin/FtsZ_2-layer-sand-dom"/>
</dbReference>
<dbReference type="InterPro" id="IPR023123">
    <property type="entry name" value="Tubulin_C"/>
</dbReference>
<dbReference type="RefSeq" id="XP_003677734.1">
    <property type="nucleotide sequence ID" value="XM_003677686.1"/>
</dbReference>
<reference key="2">
    <citation type="submission" date="2011-08" db="EMBL/GenBank/DDBJ databases">
        <title>Genome sequence of Naumovozyma castellii.</title>
        <authorList>
            <person name="Gordon J.L."/>
            <person name="Armisen D."/>
            <person name="Proux-Wera E."/>
            <person name="OhEigeartaigh S.S."/>
            <person name="Byrne K.P."/>
            <person name="Wolfe K.H."/>
        </authorList>
    </citation>
    <scope>NUCLEOTIDE SEQUENCE</scope>
    <source>
        <strain>Type strain:CBS 4309</strain>
    </source>
</reference>
<dbReference type="GO" id="GO:2000767">
    <property type="term" value="P:positive regulation of cytoplasmic translation"/>
    <property type="evidence" value="ECO:0007669"/>
    <property type="project" value="EnsemblFungi"/>
</dbReference>
<evidence type="ECO:0000259" key="11">
    <source>
        <dbReference type="SMART" id="SM00864"/>
    </source>
</evidence>
<evidence type="ECO:0000256" key="3">
    <source>
        <dbReference type="ARBA" id="ARBA00018848"/>
    </source>
</evidence>
<evidence type="ECO:0000256" key="8">
    <source>
        <dbReference type="ARBA" id="ARBA00023212"/>
    </source>
</evidence>
<evidence type="ECO:0000256" key="7">
    <source>
        <dbReference type="ARBA" id="ARBA00023134"/>
    </source>
</evidence>
<keyword evidence="6 9" id="KW-0547">Nucleotide-binding</keyword>
<dbReference type="STRING" id="1064592.G0VIQ8"/>
<comment type="subcellular location">
    <subcellularLocation>
        <location evidence="1">Cytoplasm</location>
        <location evidence="1">Cytoskeleton</location>
        <location evidence="1">Microtubule organizing center</location>
    </subcellularLocation>
</comment>
<dbReference type="InParanoid" id="G0VIQ8"/>
<name>G0VIQ8_NAUCA</name>
<organism evidence="13 14">
    <name type="scientific">Naumovozyma castellii</name>
    <name type="common">Yeast</name>
    <name type="synonym">Saccharomyces castellii</name>
    <dbReference type="NCBI Taxonomy" id="27288"/>
    <lineage>
        <taxon>Eukaryota</taxon>
        <taxon>Fungi</taxon>
        <taxon>Dikarya</taxon>
        <taxon>Ascomycota</taxon>
        <taxon>Saccharomycotina</taxon>
        <taxon>Saccharomycetes</taxon>
        <taxon>Saccharomycetales</taxon>
        <taxon>Saccharomycetaceae</taxon>
        <taxon>Naumovozyma</taxon>
    </lineage>
</organism>
<dbReference type="SMART" id="SM00864">
    <property type="entry name" value="Tubulin"/>
    <property type="match status" value="1"/>
</dbReference>
<dbReference type="KEGG" id="ncs:NCAS_0H00740"/>
<dbReference type="SMART" id="SM00865">
    <property type="entry name" value="Tubulin_C"/>
    <property type="match status" value="1"/>
</dbReference>
<dbReference type="OMA" id="HRYISIL"/>
<evidence type="ECO:0000313" key="14">
    <source>
        <dbReference type="Proteomes" id="UP000001640"/>
    </source>
</evidence>
<dbReference type="InterPro" id="IPR000217">
    <property type="entry name" value="Tubulin"/>
</dbReference>
<evidence type="ECO:0000259" key="12">
    <source>
        <dbReference type="SMART" id="SM00865"/>
    </source>
</evidence>
<dbReference type="InterPro" id="IPR036525">
    <property type="entry name" value="Tubulin/FtsZ_GTPase_sf"/>
</dbReference>
<dbReference type="Gene3D" id="3.30.1330.20">
    <property type="entry name" value="Tubulin/FtsZ, C-terminal domain"/>
    <property type="match status" value="1"/>
</dbReference>
<evidence type="ECO:0000256" key="10">
    <source>
        <dbReference type="SAM" id="MobiDB-lite"/>
    </source>
</evidence>
<dbReference type="GO" id="GO:0005874">
    <property type="term" value="C:microtubule"/>
    <property type="evidence" value="ECO:0007669"/>
    <property type="project" value="UniProtKB-KW"/>
</dbReference>
<dbReference type="PRINTS" id="PR01164">
    <property type="entry name" value="GAMMATUBULIN"/>
</dbReference>